<evidence type="ECO:0000313" key="1">
    <source>
        <dbReference type="EMBL" id="JAH02370.1"/>
    </source>
</evidence>
<sequence>MKMERSDKGDVCRRVLG</sequence>
<protein>
    <submittedName>
        <fullName evidence="1">Uncharacterized protein</fullName>
    </submittedName>
</protein>
<reference evidence="1" key="2">
    <citation type="journal article" date="2015" name="Fish Shellfish Immunol.">
        <title>Early steps in the European eel (Anguilla anguilla)-Vibrio vulnificus interaction in the gills: Role of the RtxA13 toxin.</title>
        <authorList>
            <person name="Callol A."/>
            <person name="Pajuelo D."/>
            <person name="Ebbesson L."/>
            <person name="Teles M."/>
            <person name="MacKenzie S."/>
            <person name="Amaro C."/>
        </authorList>
    </citation>
    <scope>NUCLEOTIDE SEQUENCE</scope>
</reference>
<dbReference type="AlphaFoldDB" id="A0A0E9PE79"/>
<name>A0A0E9PE79_ANGAN</name>
<accession>A0A0E9PE79</accession>
<organism evidence="1">
    <name type="scientific">Anguilla anguilla</name>
    <name type="common">European freshwater eel</name>
    <name type="synonym">Muraena anguilla</name>
    <dbReference type="NCBI Taxonomy" id="7936"/>
    <lineage>
        <taxon>Eukaryota</taxon>
        <taxon>Metazoa</taxon>
        <taxon>Chordata</taxon>
        <taxon>Craniata</taxon>
        <taxon>Vertebrata</taxon>
        <taxon>Euteleostomi</taxon>
        <taxon>Actinopterygii</taxon>
        <taxon>Neopterygii</taxon>
        <taxon>Teleostei</taxon>
        <taxon>Anguilliformes</taxon>
        <taxon>Anguillidae</taxon>
        <taxon>Anguilla</taxon>
    </lineage>
</organism>
<reference evidence="1" key="1">
    <citation type="submission" date="2014-11" db="EMBL/GenBank/DDBJ databases">
        <authorList>
            <person name="Amaro Gonzalez C."/>
        </authorList>
    </citation>
    <scope>NUCLEOTIDE SEQUENCE</scope>
</reference>
<dbReference type="EMBL" id="GBXM01106207">
    <property type="protein sequence ID" value="JAH02370.1"/>
    <property type="molecule type" value="Transcribed_RNA"/>
</dbReference>
<proteinExistence type="predicted"/>